<evidence type="ECO:0000313" key="2">
    <source>
        <dbReference type="Proteomes" id="UP000287394"/>
    </source>
</evidence>
<keyword evidence="2" id="KW-1185">Reference proteome</keyword>
<gene>
    <name evidence="1" type="ORF">CCAX7_59110</name>
</gene>
<dbReference type="Proteomes" id="UP000287394">
    <property type="component" value="Chromosome"/>
</dbReference>
<proteinExistence type="predicted"/>
<dbReference type="OrthoDB" id="67989at2"/>
<name>A0A402CZX6_9BACT</name>
<accession>A0A402CZX6</accession>
<dbReference type="EMBL" id="AP025739">
    <property type="protein sequence ID" value="BDI33860.1"/>
    <property type="molecule type" value="Genomic_DNA"/>
</dbReference>
<dbReference type="RefSeq" id="WP_119322811.1">
    <property type="nucleotide sequence ID" value="NZ_AP025739.1"/>
</dbReference>
<evidence type="ECO:0000313" key="1">
    <source>
        <dbReference type="EMBL" id="BDI33860.1"/>
    </source>
</evidence>
<dbReference type="KEGG" id="ccot:CCAX7_59110"/>
<reference evidence="1 2" key="1">
    <citation type="journal article" date="2019" name="Int. J. Syst. Evol. Microbiol.">
        <title>Capsulimonas corticalis gen. nov., sp. nov., an aerobic capsulated bacterium, of a novel bacterial order, Capsulimonadales ord. nov., of the class Armatimonadia of the phylum Armatimonadetes.</title>
        <authorList>
            <person name="Li J."/>
            <person name="Kudo C."/>
            <person name="Tonouchi A."/>
        </authorList>
    </citation>
    <scope>NUCLEOTIDE SEQUENCE [LARGE SCALE GENOMIC DNA]</scope>
    <source>
        <strain evidence="1 2">AX-7</strain>
    </source>
</reference>
<dbReference type="AlphaFoldDB" id="A0A402CZX6"/>
<sequence>MSNILIVDDEGKLSQRFWPVRRMRAGAEPKENSPNQQSTTWRDYAAHAHEYTPGDVVVFNLETPGAPTLQEAVRLRKAQPDLGFVYVVDIMGNVPKRTLTALSQPGVTWVSSTASDRELRLRVRGVAELIQESHRRNQAKLIERPQKATLSFDISKSQKQSPWMHVMPELHNQESGRLDSARIAEWFGMPLKTLAGLLGRGYATVHKTPDSVAVQSKLKVFLRIASALSRLAGSPAGTRIWLNTPNPDLENNQTPMSAIEMGEQEIIAELLEDALAGQPG</sequence>
<organism evidence="1 2">
    <name type="scientific">Capsulimonas corticalis</name>
    <dbReference type="NCBI Taxonomy" id="2219043"/>
    <lineage>
        <taxon>Bacteria</taxon>
        <taxon>Bacillati</taxon>
        <taxon>Armatimonadota</taxon>
        <taxon>Armatimonadia</taxon>
        <taxon>Capsulimonadales</taxon>
        <taxon>Capsulimonadaceae</taxon>
        <taxon>Capsulimonas</taxon>
    </lineage>
</organism>
<protein>
    <submittedName>
        <fullName evidence="1">Uncharacterized protein</fullName>
    </submittedName>
</protein>